<gene>
    <name evidence="3" type="ORF">JOL79_33315</name>
</gene>
<reference evidence="3" key="1">
    <citation type="submission" date="2021-02" db="EMBL/GenBank/DDBJ databases">
        <title>Draft genome sequence of Microbispora sp. RL4-1S isolated from rice leaves in Thailand.</title>
        <authorList>
            <person name="Muangham S."/>
            <person name="Duangmal K."/>
        </authorList>
    </citation>
    <scope>NUCLEOTIDE SEQUENCE</scope>
    <source>
        <strain evidence="3">RL4-1S</strain>
    </source>
</reference>
<dbReference type="EMBL" id="JAFCNB010000041">
    <property type="protein sequence ID" value="MBP2708663.1"/>
    <property type="molecule type" value="Genomic_DNA"/>
</dbReference>
<dbReference type="InterPro" id="IPR005530">
    <property type="entry name" value="SPW"/>
</dbReference>
<name>A0A940WSM0_9ACTN</name>
<dbReference type="AlphaFoldDB" id="A0A940WSM0"/>
<keyword evidence="1" id="KW-0472">Membrane</keyword>
<feature type="transmembrane region" description="Helical" evidence="1">
    <location>
        <begin position="74"/>
        <end position="93"/>
    </location>
</feature>
<feature type="domain" description="SPW repeat-containing integral membrane" evidence="2">
    <location>
        <begin position="21"/>
        <end position="117"/>
    </location>
</feature>
<evidence type="ECO:0000313" key="3">
    <source>
        <dbReference type="EMBL" id="MBP2708663.1"/>
    </source>
</evidence>
<keyword evidence="1" id="KW-0812">Transmembrane</keyword>
<feature type="transmembrane region" description="Helical" evidence="1">
    <location>
        <begin position="105"/>
        <end position="125"/>
    </location>
</feature>
<dbReference type="RefSeq" id="WP_210159921.1">
    <property type="nucleotide sequence ID" value="NZ_JAFCNB010000041.1"/>
</dbReference>
<evidence type="ECO:0000256" key="1">
    <source>
        <dbReference type="SAM" id="Phobius"/>
    </source>
</evidence>
<accession>A0A940WSM0</accession>
<proteinExistence type="predicted"/>
<keyword evidence="1" id="KW-1133">Transmembrane helix</keyword>
<feature type="transmembrane region" description="Helical" evidence="1">
    <location>
        <begin position="20"/>
        <end position="41"/>
    </location>
</feature>
<sequence length="141" mass="14729">MTELRQKYDRVGASPPAQLLDGLTCLAGLYLAISPWVVGFAGFRNLLVNNLIVGLAVAALSIGFASAFGRTYGVSWATPLLGIWTIIAPWVISGQPATTATIWNNVVTGALILIFGAGALGMALSGRGRHGQGVRHGPGEW</sequence>
<dbReference type="Proteomes" id="UP000674234">
    <property type="component" value="Unassembled WGS sequence"/>
</dbReference>
<keyword evidence="4" id="KW-1185">Reference proteome</keyword>
<dbReference type="Pfam" id="PF03779">
    <property type="entry name" value="SPW"/>
    <property type="match status" value="1"/>
</dbReference>
<evidence type="ECO:0000259" key="2">
    <source>
        <dbReference type="Pfam" id="PF03779"/>
    </source>
</evidence>
<organism evidence="3 4">
    <name type="scientific">Microbispora oryzae</name>
    <dbReference type="NCBI Taxonomy" id="2806554"/>
    <lineage>
        <taxon>Bacteria</taxon>
        <taxon>Bacillati</taxon>
        <taxon>Actinomycetota</taxon>
        <taxon>Actinomycetes</taxon>
        <taxon>Streptosporangiales</taxon>
        <taxon>Streptosporangiaceae</taxon>
        <taxon>Microbispora</taxon>
    </lineage>
</organism>
<comment type="caution">
    <text evidence="3">The sequence shown here is derived from an EMBL/GenBank/DDBJ whole genome shotgun (WGS) entry which is preliminary data.</text>
</comment>
<evidence type="ECO:0000313" key="4">
    <source>
        <dbReference type="Proteomes" id="UP000674234"/>
    </source>
</evidence>
<protein>
    <submittedName>
        <fullName evidence="3">SPW repeat protein</fullName>
    </submittedName>
</protein>
<feature type="transmembrane region" description="Helical" evidence="1">
    <location>
        <begin position="47"/>
        <end position="67"/>
    </location>
</feature>